<geneLocation type="mitochondrion" evidence="1"/>
<proteinExistence type="predicted"/>
<protein>
    <submittedName>
        <fullName evidence="1">Uncharacterized protein</fullName>
    </submittedName>
</protein>
<name>A0A1Y0B3F5_9LAMI</name>
<organism evidence="1">
    <name type="scientific">Utricularia reniformis</name>
    <dbReference type="NCBI Taxonomy" id="192314"/>
    <lineage>
        <taxon>Eukaryota</taxon>
        <taxon>Viridiplantae</taxon>
        <taxon>Streptophyta</taxon>
        <taxon>Embryophyta</taxon>
        <taxon>Tracheophyta</taxon>
        <taxon>Spermatophyta</taxon>
        <taxon>Magnoliopsida</taxon>
        <taxon>eudicotyledons</taxon>
        <taxon>Gunneridae</taxon>
        <taxon>Pentapetalae</taxon>
        <taxon>asterids</taxon>
        <taxon>lamiids</taxon>
        <taxon>Lamiales</taxon>
        <taxon>Lentibulariaceae</taxon>
        <taxon>Utricularia</taxon>
    </lineage>
</organism>
<accession>A0A1Y0B3F5</accession>
<dbReference type="AlphaFoldDB" id="A0A1Y0B3F5"/>
<sequence length="37" mass="4274">MNWEEDAYKEYLAVPSSLLKSILSPLLNRKDLARPDP</sequence>
<evidence type="ECO:0000313" key="1">
    <source>
        <dbReference type="EMBL" id="ART31985.1"/>
    </source>
</evidence>
<gene>
    <name evidence="1" type="ORF">AEK19_MT1814</name>
</gene>
<dbReference type="EMBL" id="KY774314">
    <property type="protein sequence ID" value="ART31985.1"/>
    <property type="molecule type" value="Genomic_DNA"/>
</dbReference>
<keyword evidence="1" id="KW-0496">Mitochondrion</keyword>
<reference evidence="1" key="1">
    <citation type="submission" date="2017-03" db="EMBL/GenBank/DDBJ databases">
        <title>The mitochondrial genome of the carnivorous plant Utricularia reniformis (Lentibulariaceae): structure, comparative analysis and evolutionary landmarks.</title>
        <authorList>
            <person name="Silva S.R."/>
            <person name="Alvarenga D.O."/>
            <person name="Michael T.P."/>
            <person name="Miranda V.F.O."/>
            <person name="Varani A.M."/>
        </authorList>
    </citation>
    <scope>NUCLEOTIDE SEQUENCE</scope>
</reference>